<keyword evidence="3" id="KW-1185">Reference proteome</keyword>
<dbReference type="CDD" id="cd02440">
    <property type="entry name" value="AdoMet_MTases"/>
    <property type="match status" value="1"/>
</dbReference>
<protein>
    <recommendedName>
        <fullName evidence="1">Methyltransferase domain-containing protein</fullName>
    </recommendedName>
</protein>
<dbReference type="Gene3D" id="3.40.50.150">
    <property type="entry name" value="Vaccinia Virus protein VP39"/>
    <property type="match status" value="1"/>
</dbReference>
<dbReference type="Proteomes" id="UP000801428">
    <property type="component" value="Unassembled WGS sequence"/>
</dbReference>
<gene>
    <name evidence="2" type="ORF">E8E13_006859</name>
</gene>
<organism evidence="2 3">
    <name type="scientific">Curvularia kusanoi</name>
    <name type="common">Cochliobolus kusanoi</name>
    <dbReference type="NCBI Taxonomy" id="90978"/>
    <lineage>
        <taxon>Eukaryota</taxon>
        <taxon>Fungi</taxon>
        <taxon>Dikarya</taxon>
        <taxon>Ascomycota</taxon>
        <taxon>Pezizomycotina</taxon>
        <taxon>Dothideomycetes</taxon>
        <taxon>Pleosporomycetidae</taxon>
        <taxon>Pleosporales</taxon>
        <taxon>Pleosporineae</taxon>
        <taxon>Pleosporaceae</taxon>
        <taxon>Curvularia</taxon>
    </lineage>
</organism>
<dbReference type="EMBL" id="SWKU01000011">
    <property type="protein sequence ID" value="KAF3002525.1"/>
    <property type="molecule type" value="Genomic_DNA"/>
</dbReference>
<dbReference type="PANTHER" id="PTHR48312">
    <property type="match status" value="1"/>
</dbReference>
<comment type="caution">
    <text evidence="2">The sequence shown here is derived from an EMBL/GenBank/DDBJ whole genome shotgun (WGS) entry which is preliminary data.</text>
</comment>
<evidence type="ECO:0000259" key="1">
    <source>
        <dbReference type="Pfam" id="PF13649"/>
    </source>
</evidence>
<evidence type="ECO:0000313" key="2">
    <source>
        <dbReference type="EMBL" id="KAF3002525.1"/>
    </source>
</evidence>
<evidence type="ECO:0000313" key="3">
    <source>
        <dbReference type="Proteomes" id="UP000801428"/>
    </source>
</evidence>
<dbReference type="OrthoDB" id="540004at2759"/>
<feature type="domain" description="Methyltransferase" evidence="1">
    <location>
        <begin position="338"/>
        <end position="436"/>
    </location>
</feature>
<dbReference type="SUPFAM" id="SSF53335">
    <property type="entry name" value="S-adenosyl-L-methionine-dependent methyltransferases"/>
    <property type="match status" value="1"/>
</dbReference>
<name>A0A9P4TD14_CURKU</name>
<dbReference type="InterPro" id="IPR041698">
    <property type="entry name" value="Methyltransf_25"/>
</dbReference>
<proteinExistence type="predicted"/>
<accession>A0A9P4TD14</accession>
<dbReference type="PANTHER" id="PTHR48312:SF1">
    <property type="entry name" value="SULFOTRANSFERASE"/>
    <property type="match status" value="1"/>
</dbReference>
<dbReference type="AlphaFoldDB" id="A0A9P4TD14"/>
<reference evidence="2" key="1">
    <citation type="submission" date="2019-04" db="EMBL/GenBank/DDBJ databases">
        <title>Sequencing of skin fungus with MAO and IRED activity.</title>
        <authorList>
            <person name="Marsaioli A.J."/>
            <person name="Bonatto J.M.C."/>
            <person name="Reis Junior O."/>
        </authorList>
    </citation>
    <scope>NUCLEOTIDE SEQUENCE</scope>
    <source>
        <strain evidence="2">30M1</strain>
    </source>
</reference>
<dbReference type="InterPro" id="IPR029063">
    <property type="entry name" value="SAM-dependent_MTases_sf"/>
</dbReference>
<sequence>MMSKQPGYQNSGYKLFDAGFASLSQLEKGPLSQWPEEQRKTLYDIFRAGVDSLQDELEDAQMNGKQLFLKEHTMHMSGPDKLFTHVYKNDEVEPLMVPARDSVKSTHTNPTSIPDSILLSMRPIIQIRNPILMFPSMVRAAHKAMGPMRPRQPMLAVTLTLRHSRALYDWYRDQNNASPPQVIDADDIINDKAAVRHVCLKTGLDPEAVMYEWETREEPDPLKLAFLSTIYASKGIIPSLAARGLDFETEKSKWKAEFGEEDGEDLANYWSDTFGITTKITMAENSSQDMKARLKGSYDAIADTYNAEFTTPNDPVRLHYLNLLLSRLHTDDQPTVRILELGCGAGVPATKHLLQVEKPVIHVTGNDLSTSQLDLARRNLAGFEDRLALVEGDMLGLAFPDQTFEAITGFYSIIHLPRQEQTELIGKITKWLKPNGLLLANFAVNESEVNVVEKWLGDDNGWMHWSSWGEEGSVKMLEEAGLKILFRETKQVEGDANFVWLIAQKVISNA</sequence>
<dbReference type="Pfam" id="PF13649">
    <property type="entry name" value="Methyltransf_25"/>
    <property type="match status" value="1"/>
</dbReference>